<dbReference type="Pfam" id="PF01588">
    <property type="entry name" value="tRNA_bind"/>
    <property type="match status" value="1"/>
</dbReference>
<sequence length="446" mass="46802">MSSGSSSLELAPTDAVLTLVTKSFPSKIATEVHPSTASNQSTLTLPDGSTVTGTNTIATHLSATIFPADKHGYTPLDIALIDQWLSLTGPGSLTDGVVEQLNAHLKDKTSILGNKPSIADVVCYARLKDLAKGWNADQRVGGATGGNRYLLRWLDWVQNSPIVGLKLEEGEKLVVDVDEVGTVVRGEDDAAGEKKAKKGKGKEKAAGEGGVVEKAKEAVQAVAGKIGVAGKDEGGKKEKQKKEKQPRQPAKKEEPAGPSPTSIDLRVGFIEKCIPHPDADSLYVSTINCGDAEPRTICSGLRNHIPLEEMQQRFVVVVCNLKPVKMRGIVSAGMVLAASPRLKEGEVDDHKGPIELVAPPEGSKAGEKVFFEGYQGQPEAQLSPKKKIWEAVQPGLTTTEGLEVAFDVVATAGAVTAAAGGEGVKKLVTESGGVCTVKSLVGAAVR</sequence>
<feature type="region of interest" description="Disordered" evidence="4">
    <location>
        <begin position="188"/>
        <end position="210"/>
    </location>
</feature>
<evidence type="ECO:0000256" key="2">
    <source>
        <dbReference type="ARBA" id="ARBA00022884"/>
    </source>
</evidence>
<dbReference type="GO" id="GO:0017102">
    <property type="term" value="C:methionyl glutamyl tRNA synthetase complex"/>
    <property type="evidence" value="ECO:0007669"/>
    <property type="project" value="TreeGrafter"/>
</dbReference>
<evidence type="ECO:0000259" key="5">
    <source>
        <dbReference type="PROSITE" id="PS50886"/>
    </source>
</evidence>
<dbReference type="SUPFAM" id="SSF50249">
    <property type="entry name" value="Nucleic acid-binding proteins"/>
    <property type="match status" value="1"/>
</dbReference>
<dbReference type="PROSITE" id="PS50886">
    <property type="entry name" value="TRBD"/>
    <property type="match status" value="1"/>
</dbReference>
<organism evidence="6 7">
    <name type="scientific">Orbilia brochopaga</name>
    <dbReference type="NCBI Taxonomy" id="3140254"/>
    <lineage>
        <taxon>Eukaryota</taxon>
        <taxon>Fungi</taxon>
        <taxon>Dikarya</taxon>
        <taxon>Ascomycota</taxon>
        <taxon>Pezizomycotina</taxon>
        <taxon>Orbiliomycetes</taxon>
        <taxon>Orbiliales</taxon>
        <taxon>Orbiliaceae</taxon>
        <taxon>Orbilia</taxon>
    </lineage>
</organism>
<dbReference type="SUPFAM" id="SSF47616">
    <property type="entry name" value="GST C-terminal domain-like"/>
    <property type="match status" value="1"/>
</dbReference>
<evidence type="ECO:0000313" key="6">
    <source>
        <dbReference type="EMBL" id="KAK6332362.1"/>
    </source>
</evidence>
<gene>
    <name evidence="6" type="primary">ARC1</name>
    <name evidence="6" type="ORF">TWF696_003080</name>
</gene>
<dbReference type="EMBL" id="JAVHNQ010000015">
    <property type="protein sequence ID" value="KAK6332362.1"/>
    <property type="molecule type" value="Genomic_DNA"/>
</dbReference>
<dbReference type="AlphaFoldDB" id="A0AAV9TZ94"/>
<reference evidence="6 7" key="1">
    <citation type="submission" date="2019-10" db="EMBL/GenBank/DDBJ databases">
        <authorList>
            <person name="Palmer J.M."/>
        </authorList>
    </citation>
    <scope>NUCLEOTIDE SEQUENCE [LARGE SCALE GENOMIC DNA]</scope>
    <source>
        <strain evidence="6 7">TWF696</strain>
    </source>
</reference>
<evidence type="ECO:0000313" key="7">
    <source>
        <dbReference type="Proteomes" id="UP001375240"/>
    </source>
</evidence>
<comment type="caution">
    <text evidence="6">The sequence shown here is derived from an EMBL/GenBank/DDBJ whole genome shotgun (WGS) entry which is preliminary data.</text>
</comment>
<evidence type="ECO:0000256" key="1">
    <source>
        <dbReference type="ARBA" id="ARBA00022555"/>
    </source>
</evidence>
<feature type="compositionally biased region" description="Basic and acidic residues" evidence="4">
    <location>
        <begin position="230"/>
        <end position="255"/>
    </location>
</feature>
<dbReference type="GO" id="GO:0000049">
    <property type="term" value="F:tRNA binding"/>
    <property type="evidence" value="ECO:0007669"/>
    <property type="project" value="UniProtKB-UniRule"/>
</dbReference>
<keyword evidence="1 3" id="KW-0820">tRNA-binding</keyword>
<dbReference type="InterPro" id="IPR036282">
    <property type="entry name" value="Glutathione-S-Trfase_C_sf"/>
</dbReference>
<keyword evidence="2 3" id="KW-0694">RNA-binding</keyword>
<dbReference type="Gene3D" id="2.40.50.140">
    <property type="entry name" value="Nucleic acid-binding proteins"/>
    <property type="match status" value="1"/>
</dbReference>
<keyword evidence="7" id="KW-1185">Reference proteome</keyword>
<dbReference type="CDD" id="cd02799">
    <property type="entry name" value="tRNA_bind_EMAP-II_like"/>
    <property type="match status" value="1"/>
</dbReference>
<name>A0AAV9TZ94_9PEZI</name>
<dbReference type="InterPro" id="IPR002547">
    <property type="entry name" value="tRNA-bd_dom"/>
</dbReference>
<feature type="region of interest" description="Disordered" evidence="4">
    <location>
        <begin position="229"/>
        <end position="263"/>
    </location>
</feature>
<dbReference type="Proteomes" id="UP001375240">
    <property type="component" value="Unassembled WGS sequence"/>
</dbReference>
<dbReference type="Pfam" id="PF21972">
    <property type="entry name" value="Arc1p_N_like"/>
    <property type="match status" value="1"/>
</dbReference>
<protein>
    <submittedName>
        <fullName evidence="6">G4 quadruplex nucleic acid binding protein</fullName>
    </submittedName>
</protein>
<accession>A0AAV9TZ94</accession>
<dbReference type="PANTHER" id="PTHR11586">
    <property type="entry name" value="TRNA-AMINOACYLATION COFACTOR ARC1 FAMILY MEMBER"/>
    <property type="match status" value="1"/>
</dbReference>
<dbReference type="Gene3D" id="1.20.1050.130">
    <property type="match status" value="1"/>
</dbReference>
<dbReference type="FunFam" id="2.40.50.140:FF:000199">
    <property type="entry name" value="tRNA-aminoacylation cofactor ARC1"/>
    <property type="match status" value="1"/>
</dbReference>
<proteinExistence type="predicted"/>
<feature type="domain" description="TRNA-binding" evidence="5">
    <location>
        <begin position="259"/>
        <end position="370"/>
    </location>
</feature>
<evidence type="ECO:0000256" key="3">
    <source>
        <dbReference type="PROSITE-ProRule" id="PRU00209"/>
    </source>
</evidence>
<dbReference type="InterPro" id="IPR053836">
    <property type="entry name" value="Arc1-like_N"/>
</dbReference>
<evidence type="ECO:0000256" key="4">
    <source>
        <dbReference type="SAM" id="MobiDB-lite"/>
    </source>
</evidence>
<dbReference type="InterPro" id="IPR051270">
    <property type="entry name" value="Tyrosine-tRNA_ligase_regulator"/>
</dbReference>
<dbReference type="InterPro" id="IPR012340">
    <property type="entry name" value="NA-bd_OB-fold"/>
</dbReference>
<dbReference type="PANTHER" id="PTHR11586:SF33">
    <property type="entry name" value="AMINOACYL TRNA SYNTHASE COMPLEX-INTERACTING MULTIFUNCTIONAL PROTEIN 1"/>
    <property type="match status" value="1"/>
</dbReference>